<keyword evidence="3" id="KW-1185">Reference proteome</keyword>
<accession>A0A850QP91</accession>
<dbReference type="Proteomes" id="UP000588051">
    <property type="component" value="Unassembled WGS sequence"/>
</dbReference>
<keyword evidence="1" id="KW-1133">Transmembrane helix</keyword>
<evidence type="ECO:0000256" key="1">
    <source>
        <dbReference type="SAM" id="Phobius"/>
    </source>
</evidence>
<organism evidence="2 3">
    <name type="scientific">Undibacterium oligocarboniphilum</name>
    <dbReference type="NCBI Taxonomy" id="666702"/>
    <lineage>
        <taxon>Bacteria</taxon>
        <taxon>Pseudomonadati</taxon>
        <taxon>Pseudomonadota</taxon>
        <taxon>Betaproteobacteria</taxon>
        <taxon>Burkholderiales</taxon>
        <taxon>Oxalobacteraceae</taxon>
        <taxon>Undibacterium</taxon>
    </lineage>
</organism>
<name>A0A850QP91_9BURK</name>
<feature type="transmembrane region" description="Helical" evidence="1">
    <location>
        <begin position="81"/>
        <end position="103"/>
    </location>
</feature>
<dbReference type="EMBL" id="JABXYJ010000018">
    <property type="protein sequence ID" value="NVO79505.1"/>
    <property type="molecule type" value="Genomic_DNA"/>
</dbReference>
<protein>
    <submittedName>
        <fullName evidence="2">Uncharacterized protein</fullName>
    </submittedName>
</protein>
<evidence type="ECO:0000313" key="3">
    <source>
        <dbReference type="Proteomes" id="UP000588051"/>
    </source>
</evidence>
<evidence type="ECO:0000313" key="2">
    <source>
        <dbReference type="EMBL" id="NVO79505.1"/>
    </source>
</evidence>
<keyword evidence="1" id="KW-0812">Transmembrane</keyword>
<dbReference type="RefSeq" id="WP_176805232.1">
    <property type="nucleotide sequence ID" value="NZ_JABXYJ010000018.1"/>
</dbReference>
<comment type="caution">
    <text evidence="2">The sequence shown here is derived from an EMBL/GenBank/DDBJ whole genome shotgun (WGS) entry which is preliminary data.</text>
</comment>
<dbReference type="AlphaFoldDB" id="A0A850QP91"/>
<keyword evidence="1" id="KW-0472">Membrane</keyword>
<proteinExistence type="predicted"/>
<gene>
    <name evidence="2" type="ORF">HV832_16935</name>
</gene>
<sequence>MELAECFNRFQGEQRKSCVDAELRRLDAAAIAQAASQAGQQWLGHPMDLRQVPEPFQRAETKHADFVSIWGSDVHLGRLPLIFSVIGVACLLFLVLYLLSVAWRRFFAVR</sequence>
<reference evidence="2 3" key="1">
    <citation type="submission" date="2020-06" db="EMBL/GenBank/DDBJ databases">
        <authorList>
            <person name="Qiu C."/>
            <person name="Liu Z."/>
        </authorList>
    </citation>
    <scope>NUCLEOTIDE SEQUENCE [LARGE SCALE GENOMIC DNA]</scope>
    <source>
        <strain evidence="2 3">EM 1</strain>
    </source>
</reference>